<organism evidence="11 12">
    <name type="scientific">Roseibium algicola</name>
    <dbReference type="NCBI Taxonomy" id="2857014"/>
    <lineage>
        <taxon>Bacteria</taxon>
        <taxon>Pseudomonadati</taxon>
        <taxon>Pseudomonadota</taxon>
        <taxon>Alphaproteobacteria</taxon>
        <taxon>Hyphomicrobiales</taxon>
        <taxon>Stappiaceae</taxon>
        <taxon>Roseibium</taxon>
    </lineage>
</organism>
<dbReference type="RefSeq" id="WP_052001968.1">
    <property type="nucleotide sequence ID" value="NZ_CP019630.1"/>
</dbReference>
<keyword evidence="4 9" id="KW-0378">Hydrolase</keyword>
<dbReference type="InterPro" id="IPR002037">
    <property type="entry name" value="Glyco_hydro_8"/>
</dbReference>
<gene>
    <name evidence="11" type="ORF">B0E33_18255</name>
</gene>
<sequence>MLRLCMTTGMALFLSLAPAHAEPVFGASARSKEAVSLWLGSAWRDYTSRHMTPEGAVIDDANEGISHSEGQGYGMVLAVAVDDRETFKLIRDYTYENLQVRKDHLFAWKVLHTPEGPNVADTNNATDGDLLIAWALIEAYKSWGDPEDLASAKVVLADIAATLLQQTALGPVLVPGSEGFVSGDHQTVTVNPSYWVYPALETIAEFDTSANWGEVAVVGEDVLDLSQRAPSYLPPDWVDIGGLKLVPSDKFTPEFGYNAIRVPLYLALSRNALRVKKAADFSTLRGFADPRGPSVTQIVTGEPKSVMGGIGFRAIAALTRCMDKAEPFPSELLQIGTDDYYSTTLQIFTILAIAERYPQCLSPEW</sequence>
<evidence type="ECO:0000313" key="12">
    <source>
        <dbReference type="Proteomes" id="UP000188174"/>
    </source>
</evidence>
<evidence type="ECO:0000256" key="10">
    <source>
        <dbReference type="SAM" id="SignalP"/>
    </source>
</evidence>
<evidence type="ECO:0000256" key="1">
    <source>
        <dbReference type="ARBA" id="ARBA00000966"/>
    </source>
</evidence>
<evidence type="ECO:0000256" key="6">
    <source>
        <dbReference type="ARBA" id="ARBA00023295"/>
    </source>
</evidence>
<keyword evidence="7 9" id="KW-0119">Carbohydrate metabolism</keyword>
<evidence type="ECO:0000256" key="4">
    <source>
        <dbReference type="ARBA" id="ARBA00022801"/>
    </source>
</evidence>
<evidence type="ECO:0000256" key="7">
    <source>
        <dbReference type="ARBA" id="ARBA00023326"/>
    </source>
</evidence>
<feature type="chain" id="PRO_5046922416" description="Glucanase" evidence="10">
    <location>
        <begin position="22"/>
        <end position="365"/>
    </location>
</feature>
<dbReference type="Pfam" id="PF01270">
    <property type="entry name" value="Glyco_hydro_8"/>
    <property type="match status" value="1"/>
</dbReference>
<dbReference type="InterPro" id="IPR008928">
    <property type="entry name" value="6-hairpin_glycosidase_sf"/>
</dbReference>
<evidence type="ECO:0000256" key="3">
    <source>
        <dbReference type="ARBA" id="ARBA00022729"/>
    </source>
</evidence>
<reference evidence="11 12" key="1">
    <citation type="submission" date="2017-02" db="EMBL/GenBank/DDBJ databases">
        <authorList>
            <person name="Jeong S."/>
        </authorList>
    </citation>
    <scope>NUCLEOTIDE SEQUENCE [LARGE SCALE GENOMIC DNA]</scope>
    <source>
        <strain evidence="11 12">RMAR6-6</strain>
    </source>
</reference>
<keyword evidence="5" id="KW-0136">Cellulose degradation</keyword>
<evidence type="ECO:0000256" key="2">
    <source>
        <dbReference type="ARBA" id="ARBA00009209"/>
    </source>
</evidence>
<keyword evidence="12" id="KW-1185">Reference proteome</keyword>
<dbReference type="PROSITE" id="PS00812">
    <property type="entry name" value="GLYCOSYL_HYDROL_F8"/>
    <property type="match status" value="1"/>
</dbReference>
<evidence type="ECO:0000313" key="11">
    <source>
        <dbReference type="EMBL" id="AQQ05276.1"/>
    </source>
</evidence>
<dbReference type="PRINTS" id="PR00735">
    <property type="entry name" value="GLHYDRLASE8"/>
</dbReference>
<dbReference type="EMBL" id="CP019630">
    <property type="protein sequence ID" value="AQQ05276.1"/>
    <property type="molecule type" value="Genomic_DNA"/>
</dbReference>
<comment type="similarity">
    <text evidence="2 9">Belongs to the glycosyl hydrolase 8 (cellulase D) family.</text>
</comment>
<dbReference type="Gene3D" id="1.50.10.10">
    <property type="match status" value="1"/>
</dbReference>
<evidence type="ECO:0000256" key="5">
    <source>
        <dbReference type="ARBA" id="ARBA00023001"/>
    </source>
</evidence>
<dbReference type="EC" id="3.2.1.-" evidence="9"/>
<feature type="signal peptide" evidence="10">
    <location>
        <begin position="1"/>
        <end position="21"/>
    </location>
</feature>
<feature type="active site" description="Nucleophile" evidence="8">
    <location>
        <position position="127"/>
    </location>
</feature>
<accession>A0ABM6I4H2</accession>
<dbReference type="InterPro" id="IPR012341">
    <property type="entry name" value="6hp_glycosidase-like_sf"/>
</dbReference>
<dbReference type="SUPFAM" id="SSF48208">
    <property type="entry name" value="Six-hairpin glycosidases"/>
    <property type="match status" value="1"/>
</dbReference>
<evidence type="ECO:0000256" key="8">
    <source>
        <dbReference type="PROSITE-ProRule" id="PRU10058"/>
    </source>
</evidence>
<keyword evidence="7 9" id="KW-0624">Polysaccharide degradation</keyword>
<comment type="catalytic activity">
    <reaction evidence="1">
        <text>Endohydrolysis of (1-&gt;4)-beta-D-glucosidic linkages in cellulose, lichenin and cereal beta-D-glucans.</text>
        <dbReference type="EC" id="3.2.1.4"/>
    </reaction>
</comment>
<evidence type="ECO:0000256" key="9">
    <source>
        <dbReference type="RuleBase" id="RU361167"/>
    </source>
</evidence>
<keyword evidence="6 9" id="KW-0326">Glycosidase</keyword>
<dbReference type="Proteomes" id="UP000188174">
    <property type="component" value="Chromosome"/>
</dbReference>
<keyword evidence="3 10" id="KW-0732">Signal</keyword>
<proteinExistence type="inferred from homology"/>
<dbReference type="InterPro" id="IPR019834">
    <property type="entry name" value="Glyco_hydro_8_CS"/>
</dbReference>
<protein>
    <recommendedName>
        <fullName evidence="9">Glucanase</fullName>
        <ecNumber evidence="9">3.2.1.-</ecNumber>
    </recommendedName>
</protein>
<name>A0ABM6I4H2_9HYPH</name>